<sequence length="68" mass="7296">MHPESSPAATQPDANVDFLHVPVVSGDLHQAGRFGGLQFAQICVECVMAVGVFFFSSEGLVCQGFFQH</sequence>
<dbReference type="AlphaFoldDB" id="A0A392QVA2"/>
<dbReference type="Proteomes" id="UP000265520">
    <property type="component" value="Unassembled WGS sequence"/>
</dbReference>
<feature type="non-terminal residue" evidence="1">
    <location>
        <position position="68"/>
    </location>
</feature>
<organism evidence="1 2">
    <name type="scientific">Trifolium medium</name>
    <dbReference type="NCBI Taxonomy" id="97028"/>
    <lineage>
        <taxon>Eukaryota</taxon>
        <taxon>Viridiplantae</taxon>
        <taxon>Streptophyta</taxon>
        <taxon>Embryophyta</taxon>
        <taxon>Tracheophyta</taxon>
        <taxon>Spermatophyta</taxon>
        <taxon>Magnoliopsida</taxon>
        <taxon>eudicotyledons</taxon>
        <taxon>Gunneridae</taxon>
        <taxon>Pentapetalae</taxon>
        <taxon>rosids</taxon>
        <taxon>fabids</taxon>
        <taxon>Fabales</taxon>
        <taxon>Fabaceae</taxon>
        <taxon>Papilionoideae</taxon>
        <taxon>50 kb inversion clade</taxon>
        <taxon>NPAAA clade</taxon>
        <taxon>Hologalegina</taxon>
        <taxon>IRL clade</taxon>
        <taxon>Trifolieae</taxon>
        <taxon>Trifolium</taxon>
    </lineage>
</organism>
<name>A0A392QVA2_9FABA</name>
<dbReference type="EMBL" id="LXQA010162458">
    <property type="protein sequence ID" value="MCI27939.1"/>
    <property type="molecule type" value="Genomic_DNA"/>
</dbReference>
<protein>
    <submittedName>
        <fullName evidence="1">Uncharacterized protein</fullName>
    </submittedName>
</protein>
<keyword evidence="2" id="KW-1185">Reference proteome</keyword>
<reference evidence="1 2" key="1">
    <citation type="journal article" date="2018" name="Front. Plant Sci.">
        <title>Red Clover (Trifolium pratense) and Zigzag Clover (T. medium) - A Picture of Genomic Similarities and Differences.</title>
        <authorList>
            <person name="Dluhosova J."/>
            <person name="Istvanek J."/>
            <person name="Nedelnik J."/>
            <person name="Repkova J."/>
        </authorList>
    </citation>
    <scope>NUCLEOTIDE SEQUENCE [LARGE SCALE GENOMIC DNA]</scope>
    <source>
        <strain evidence="2">cv. 10/8</strain>
        <tissue evidence="1">Leaf</tissue>
    </source>
</reference>
<accession>A0A392QVA2</accession>
<proteinExistence type="predicted"/>
<evidence type="ECO:0000313" key="2">
    <source>
        <dbReference type="Proteomes" id="UP000265520"/>
    </source>
</evidence>
<evidence type="ECO:0000313" key="1">
    <source>
        <dbReference type="EMBL" id="MCI27939.1"/>
    </source>
</evidence>
<comment type="caution">
    <text evidence="1">The sequence shown here is derived from an EMBL/GenBank/DDBJ whole genome shotgun (WGS) entry which is preliminary data.</text>
</comment>